<protein>
    <submittedName>
        <fullName evidence="5">GntR family transcriptional regulator</fullName>
    </submittedName>
</protein>
<dbReference type="PANTHER" id="PTHR43537">
    <property type="entry name" value="TRANSCRIPTIONAL REGULATOR, GNTR FAMILY"/>
    <property type="match status" value="1"/>
</dbReference>
<dbReference type="InterPro" id="IPR011711">
    <property type="entry name" value="GntR_C"/>
</dbReference>
<organism evidence="5 6">
    <name type="scientific">Caldinitratiruptor microaerophilus</name>
    <dbReference type="NCBI Taxonomy" id="671077"/>
    <lineage>
        <taxon>Bacteria</taxon>
        <taxon>Bacillati</taxon>
        <taxon>Bacillota</taxon>
        <taxon>Clostridia</taxon>
        <taxon>Eubacteriales</taxon>
        <taxon>Symbiobacteriaceae</taxon>
        <taxon>Caldinitratiruptor</taxon>
    </lineage>
</organism>
<dbReference type="PANTHER" id="PTHR43537:SF24">
    <property type="entry name" value="GLUCONATE OPERON TRANSCRIPTIONAL REPRESSOR"/>
    <property type="match status" value="1"/>
</dbReference>
<dbReference type="Pfam" id="PF07729">
    <property type="entry name" value="FCD"/>
    <property type="match status" value="1"/>
</dbReference>
<proteinExistence type="predicted"/>
<evidence type="ECO:0000259" key="4">
    <source>
        <dbReference type="PROSITE" id="PS50949"/>
    </source>
</evidence>
<dbReference type="PRINTS" id="PR00033">
    <property type="entry name" value="HTHASNC"/>
</dbReference>
<dbReference type="InterPro" id="IPR000524">
    <property type="entry name" value="Tscrpt_reg_HTH_GntR"/>
</dbReference>
<name>A0AA35GAC5_9FIRM</name>
<dbReference type="SMART" id="SM00345">
    <property type="entry name" value="HTH_GNTR"/>
    <property type="match status" value="1"/>
</dbReference>
<dbReference type="InterPro" id="IPR008920">
    <property type="entry name" value="TF_FadR/GntR_C"/>
</dbReference>
<dbReference type="Pfam" id="PF00392">
    <property type="entry name" value="GntR"/>
    <property type="match status" value="1"/>
</dbReference>
<dbReference type="InterPro" id="IPR000485">
    <property type="entry name" value="AsnC-type_HTH_dom"/>
</dbReference>
<evidence type="ECO:0000256" key="3">
    <source>
        <dbReference type="ARBA" id="ARBA00023163"/>
    </source>
</evidence>
<feature type="domain" description="HTH gntR-type" evidence="4">
    <location>
        <begin position="1"/>
        <end position="68"/>
    </location>
</feature>
<dbReference type="GO" id="GO:0003700">
    <property type="term" value="F:DNA-binding transcription factor activity"/>
    <property type="evidence" value="ECO:0007669"/>
    <property type="project" value="InterPro"/>
</dbReference>
<dbReference type="SMART" id="SM00895">
    <property type="entry name" value="FCD"/>
    <property type="match status" value="1"/>
</dbReference>
<evidence type="ECO:0000313" key="5">
    <source>
        <dbReference type="EMBL" id="BDG62358.1"/>
    </source>
</evidence>
<dbReference type="AlphaFoldDB" id="A0AA35GAC5"/>
<reference evidence="5" key="1">
    <citation type="submission" date="2022-03" db="EMBL/GenBank/DDBJ databases">
        <title>Complete genome sequence of Caldinitratiruptor microaerophilus.</title>
        <authorList>
            <person name="Mukaiyama R."/>
            <person name="Nishiyama T."/>
            <person name="Ueda K."/>
        </authorList>
    </citation>
    <scope>NUCLEOTIDE SEQUENCE</scope>
    <source>
        <strain evidence="5">JCM 16183</strain>
    </source>
</reference>
<evidence type="ECO:0000256" key="1">
    <source>
        <dbReference type="ARBA" id="ARBA00023015"/>
    </source>
</evidence>
<dbReference type="GO" id="GO:0043565">
    <property type="term" value="F:sequence-specific DNA binding"/>
    <property type="evidence" value="ECO:0007669"/>
    <property type="project" value="InterPro"/>
</dbReference>
<dbReference type="SUPFAM" id="SSF48008">
    <property type="entry name" value="GntR ligand-binding domain-like"/>
    <property type="match status" value="1"/>
</dbReference>
<dbReference type="KEGG" id="cmic:caldi_34480"/>
<dbReference type="Gene3D" id="1.20.120.530">
    <property type="entry name" value="GntR ligand-binding domain-like"/>
    <property type="match status" value="1"/>
</dbReference>
<dbReference type="PROSITE" id="PS50949">
    <property type="entry name" value="HTH_GNTR"/>
    <property type="match status" value="1"/>
</dbReference>
<keyword evidence="2" id="KW-0238">DNA-binding</keyword>
<keyword evidence="6" id="KW-1185">Reference proteome</keyword>
<dbReference type="InterPro" id="IPR036388">
    <property type="entry name" value="WH-like_DNA-bd_sf"/>
</dbReference>
<evidence type="ECO:0000256" key="2">
    <source>
        <dbReference type="ARBA" id="ARBA00023125"/>
    </source>
</evidence>
<dbReference type="CDD" id="cd07377">
    <property type="entry name" value="WHTH_GntR"/>
    <property type="match status" value="1"/>
</dbReference>
<keyword evidence="3" id="KW-0804">Transcription</keyword>
<sequence>MSKQERAYQVIRERILGGVYGPGFRLVINQLAREMGLSPIPVREAIRRMEAEGLVLFNRNTGAVVAPMDPSAYVETLEALAVIEGYATRVSAPHLGAPDLARLRDINARMRQAMESLDFVSFGRLNREFHSAIYERCPNAYLVDMIRRAWQRMDQVRHSTFGFIPGRARNSVEEHDLLVRELEAGAPGEVIEELVREHKMNTMRYFREWASRNLHAPAGPGA</sequence>
<keyword evidence="1" id="KW-0805">Transcription regulation</keyword>
<evidence type="ECO:0000313" key="6">
    <source>
        <dbReference type="Proteomes" id="UP001163687"/>
    </source>
</evidence>
<dbReference type="InterPro" id="IPR036390">
    <property type="entry name" value="WH_DNA-bd_sf"/>
</dbReference>
<dbReference type="SUPFAM" id="SSF46785">
    <property type="entry name" value="Winged helix' DNA-binding domain"/>
    <property type="match status" value="1"/>
</dbReference>
<accession>A0AA35GAC5</accession>
<dbReference type="RefSeq" id="WP_264842946.1">
    <property type="nucleotide sequence ID" value="NZ_AP025628.1"/>
</dbReference>
<dbReference type="Proteomes" id="UP001163687">
    <property type="component" value="Chromosome"/>
</dbReference>
<dbReference type="Gene3D" id="1.10.10.10">
    <property type="entry name" value="Winged helix-like DNA-binding domain superfamily/Winged helix DNA-binding domain"/>
    <property type="match status" value="1"/>
</dbReference>
<dbReference type="EMBL" id="AP025628">
    <property type="protein sequence ID" value="BDG62358.1"/>
    <property type="molecule type" value="Genomic_DNA"/>
</dbReference>
<gene>
    <name evidence="5" type="ORF">caldi_34480</name>
</gene>